<dbReference type="InterPro" id="IPR051212">
    <property type="entry name" value="Type-I_RE_S_subunit"/>
</dbReference>
<comment type="caution">
    <text evidence="5">The sequence shown here is derived from an EMBL/GenBank/DDBJ whole genome shotgun (WGS) entry which is preliminary data.</text>
</comment>
<dbReference type="InterPro" id="IPR044946">
    <property type="entry name" value="Restrct_endonuc_typeI_TRD_sf"/>
</dbReference>
<gene>
    <name evidence="5" type="ORF">NOG12_03235</name>
</gene>
<proteinExistence type="inferred from homology"/>
<organism evidence="5 6">
    <name type="scientific">Pseudidiomarina fusca</name>
    <dbReference type="NCBI Taxonomy" id="2965078"/>
    <lineage>
        <taxon>Bacteria</taxon>
        <taxon>Pseudomonadati</taxon>
        <taxon>Pseudomonadota</taxon>
        <taxon>Gammaproteobacteria</taxon>
        <taxon>Alteromonadales</taxon>
        <taxon>Idiomarinaceae</taxon>
        <taxon>Pseudidiomarina</taxon>
    </lineage>
</organism>
<reference evidence="5 6" key="1">
    <citation type="submission" date="2022-07" db="EMBL/GenBank/DDBJ databases">
        <title>Pseudidiomarina sp. nov, a marine bacterium isolated from Pacific Ocean.</title>
        <authorList>
            <person name="Wang Y."/>
        </authorList>
    </citation>
    <scope>NUCLEOTIDE SEQUENCE [LARGE SCALE GENOMIC DNA]</scope>
    <source>
        <strain evidence="5 6">GXY010</strain>
    </source>
</reference>
<accession>A0ABU3KUS2</accession>
<evidence type="ECO:0000256" key="2">
    <source>
        <dbReference type="ARBA" id="ARBA00022747"/>
    </source>
</evidence>
<keyword evidence="2" id="KW-0680">Restriction system</keyword>
<dbReference type="Pfam" id="PF01420">
    <property type="entry name" value="Methylase_S"/>
    <property type="match status" value="2"/>
</dbReference>
<dbReference type="SUPFAM" id="SSF116734">
    <property type="entry name" value="DNA methylase specificity domain"/>
    <property type="match status" value="2"/>
</dbReference>
<keyword evidence="5" id="KW-0540">Nuclease</keyword>
<name>A0ABU3KUS2_9GAMM</name>
<sequence>MERLALMPKYDDYVDSGVEWLGRVPASWELTRLGTRFNERRSKVSDIDYPALSVTKKGVLPQLDNAAKTKDGDNRKLVKEGDFVINSRSDRKGSSGVSDRDGSVSLINIVLKPKGIHPKFSEHLLKSHAFIEEYYRVGRGIVADLWTTRYDEMRTIAISVPSLEEQTRIANFLDKKTTQIDEAIAIKEQQISLLKERKQIIIQQAVTQGLDPNVPMKESGVDWIGKIPAHWDTLKFKYSMRIKARLGWKGLKAHEYVEESDFGFLSTPNIKHKRIKYEDAYFITERRYFESPEIMLENGDVLLVKDGSTLGISNVVEDLPMKCTVNSSIAVLKLFNTEEVKPKYLDYFIKSESLQRIISIMKDGMGVPHLFQSDIKNFVHPLPPIGEQLEIIEHVKMVEESLDSVVLDLEKQIENIKEYKTTLINSAVTGKIKITPEMVEQ</sequence>
<evidence type="ECO:0000313" key="6">
    <source>
        <dbReference type="Proteomes" id="UP001305027"/>
    </source>
</evidence>
<dbReference type="Proteomes" id="UP001305027">
    <property type="component" value="Unassembled WGS sequence"/>
</dbReference>
<feature type="domain" description="Type I restriction modification DNA specificity" evidence="4">
    <location>
        <begin position="65"/>
        <end position="190"/>
    </location>
</feature>
<dbReference type="InterPro" id="IPR000055">
    <property type="entry name" value="Restrct_endonuc_typeI_TRD"/>
</dbReference>
<dbReference type="Gene3D" id="1.10.287.1120">
    <property type="entry name" value="Bipartite methylase S protein"/>
    <property type="match status" value="1"/>
</dbReference>
<evidence type="ECO:0000259" key="4">
    <source>
        <dbReference type="Pfam" id="PF01420"/>
    </source>
</evidence>
<keyword evidence="5" id="KW-0378">Hydrolase</keyword>
<feature type="domain" description="Type I restriction modification DNA specificity" evidence="4">
    <location>
        <begin position="297"/>
        <end position="402"/>
    </location>
</feature>
<evidence type="ECO:0000256" key="1">
    <source>
        <dbReference type="ARBA" id="ARBA00010923"/>
    </source>
</evidence>
<keyword evidence="6" id="KW-1185">Reference proteome</keyword>
<keyword evidence="5" id="KW-0255">Endonuclease</keyword>
<keyword evidence="3" id="KW-0238">DNA-binding</keyword>
<dbReference type="Gene3D" id="3.90.220.20">
    <property type="entry name" value="DNA methylase specificity domains"/>
    <property type="match status" value="2"/>
</dbReference>
<evidence type="ECO:0000313" key="5">
    <source>
        <dbReference type="EMBL" id="MDT7525109.1"/>
    </source>
</evidence>
<dbReference type="EMBL" id="JANFPJ010000005">
    <property type="protein sequence ID" value="MDT7525109.1"/>
    <property type="molecule type" value="Genomic_DNA"/>
</dbReference>
<comment type="similarity">
    <text evidence="1">Belongs to the type-I restriction system S methylase family.</text>
</comment>
<dbReference type="PANTHER" id="PTHR43140">
    <property type="entry name" value="TYPE-1 RESTRICTION ENZYME ECOKI SPECIFICITY PROTEIN"/>
    <property type="match status" value="1"/>
</dbReference>
<dbReference type="RefSeq" id="WP_313932406.1">
    <property type="nucleotide sequence ID" value="NZ_JANFPJ010000005.1"/>
</dbReference>
<dbReference type="GO" id="GO:0004519">
    <property type="term" value="F:endonuclease activity"/>
    <property type="evidence" value="ECO:0007669"/>
    <property type="project" value="UniProtKB-KW"/>
</dbReference>
<evidence type="ECO:0000256" key="3">
    <source>
        <dbReference type="ARBA" id="ARBA00023125"/>
    </source>
</evidence>
<protein>
    <submittedName>
        <fullName evidence="5">Restriction endonuclease subunit S</fullName>
    </submittedName>
</protein>
<dbReference type="PANTHER" id="PTHR43140:SF1">
    <property type="entry name" value="TYPE I RESTRICTION ENZYME ECOKI SPECIFICITY SUBUNIT"/>
    <property type="match status" value="1"/>
</dbReference>